<dbReference type="EMBL" id="CAJHIT010000006">
    <property type="protein sequence ID" value="CAD6502348.1"/>
    <property type="molecule type" value="Genomic_DNA"/>
</dbReference>
<accession>A0A9W4D1B0</accession>
<sequence>NWGYQVGHVADLHVTGNSVLSFTSVVT</sequence>
<reference evidence="1" key="1">
    <citation type="submission" date="2020-10" db="EMBL/GenBank/DDBJ databases">
        <authorList>
            <person name="Muller C M."/>
        </authorList>
    </citation>
    <scope>NUCLEOTIDE SEQUENCE</scope>
    <source>
        <strain evidence="1">THUN-12</strain>
    </source>
</reference>
<proteinExistence type="predicted"/>
<dbReference type="AlphaFoldDB" id="A0A9W4D1B0"/>
<protein>
    <submittedName>
        <fullName evidence="1">BgTH12-04941</fullName>
    </submittedName>
</protein>
<evidence type="ECO:0000313" key="1">
    <source>
        <dbReference type="EMBL" id="CAD6502348.1"/>
    </source>
</evidence>
<gene>
    <name evidence="1" type="ORF">BGTH12_LOCUS3706</name>
</gene>
<feature type="non-terminal residue" evidence="1">
    <location>
        <position position="1"/>
    </location>
</feature>
<dbReference type="Proteomes" id="UP000683417">
    <property type="component" value="Unassembled WGS sequence"/>
</dbReference>
<evidence type="ECO:0000313" key="2">
    <source>
        <dbReference type="Proteomes" id="UP000683417"/>
    </source>
</evidence>
<organism evidence="1 2">
    <name type="scientific">Blumeria graminis f. sp. triticale</name>
    <dbReference type="NCBI Taxonomy" id="1689686"/>
    <lineage>
        <taxon>Eukaryota</taxon>
        <taxon>Fungi</taxon>
        <taxon>Dikarya</taxon>
        <taxon>Ascomycota</taxon>
        <taxon>Pezizomycotina</taxon>
        <taxon>Leotiomycetes</taxon>
        <taxon>Erysiphales</taxon>
        <taxon>Erysiphaceae</taxon>
        <taxon>Blumeria</taxon>
    </lineage>
</organism>
<comment type="caution">
    <text evidence="1">The sequence shown here is derived from an EMBL/GenBank/DDBJ whole genome shotgun (WGS) entry which is preliminary data.</text>
</comment>
<name>A0A9W4D1B0_BLUGR</name>